<dbReference type="PROSITE" id="PS01124">
    <property type="entry name" value="HTH_ARAC_FAMILY_2"/>
    <property type="match status" value="1"/>
</dbReference>
<dbReference type="RefSeq" id="WP_210088769.1">
    <property type="nucleotide sequence ID" value="NZ_JAGGKG010000007.1"/>
</dbReference>
<gene>
    <name evidence="5" type="ORF">J2Z32_001753</name>
</gene>
<evidence type="ECO:0000313" key="5">
    <source>
        <dbReference type="EMBL" id="MBP1905125.1"/>
    </source>
</evidence>
<evidence type="ECO:0000259" key="4">
    <source>
        <dbReference type="PROSITE" id="PS01124"/>
    </source>
</evidence>
<dbReference type="EMBL" id="JAGGKG010000007">
    <property type="protein sequence ID" value="MBP1905125.1"/>
    <property type="molecule type" value="Genomic_DNA"/>
</dbReference>
<feature type="domain" description="HTH araC/xylS-type" evidence="4">
    <location>
        <begin position="227"/>
        <end position="325"/>
    </location>
</feature>
<keyword evidence="6" id="KW-1185">Reference proteome</keyword>
<dbReference type="InterPro" id="IPR053142">
    <property type="entry name" value="PchR_regulatory_protein"/>
</dbReference>
<name>A0ABS4FRF4_9BACL</name>
<dbReference type="SMART" id="SM00342">
    <property type="entry name" value="HTH_ARAC"/>
    <property type="match status" value="1"/>
</dbReference>
<evidence type="ECO:0000256" key="2">
    <source>
        <dbReference type="ARBA" id="ARBA00023125"/>
    </source>
</evidence>
<keyword evidence="3" id="KW-0804">Transcription</keyword>
<keyword evidence="1" id="KW-0805">Transcription regulation</keyword>
<dbReference type="SUPFAM" id="SSF46689">
    <property type="entry name" value="Homeodomain-like"/>
    <property type="match status" value="1"/>
</dbReference>
<dbReference type="Gene3D" id="1.10.10.60">
    <property type="entry name" value="Homeodomain-like"/>
    <property type="match status" value="2"/>
</dbReference>
<comment type="caution">
    <text evidence="5">The sequence shown here is derived from an EMBL/GenBank/DDBJ whole genome shotgun (WGS) entry which is preliminary data.</text>
</comment>
<proteinExistence type="predicted"/>
<evidence type="ECO:0000256" key="3">
    <source>
        <dbReference type="ARBA" id="ARBA00023163"/>
    </source>
</evidence>
<sequence length="326" mass="37211">MTKTSIHQIYNAYFDALSTSRCELSNAERMKFTQSNSDGYIDRIITPSGIVVVDSEYRFKDDRLVRIQSEASMIELSFCMQGSGTVQVKNGSHELMPDSCSLQLMHNFHAEFLYRNTKPIRLLSIGIPVTLFDSWMMGKGATQACNLSGLLGSQSFRMFRMPILLETVTLLAQIRDCPYHSSMRQLYVEGKALELIAAYVGAFLFEQSHLDARKNSMLSRRDVEKVWKARDIILLRMSTPPSLVELSRLAGINEYKLKIGFKQEFGTSVFAYLRNKRLEKAWEMLHSGTFSVSQTAIIVGYNNFSHFAEAFRKQYGINPSEILKKR</sequence>
<dbReference type="PANTHER" id="PTHR47893">
    <property type="entry name" value="REGULATORY PROTEIN PCHR"/>
    <property type="match status" value="1"/>
</dbReference>
<dbReference type="PRINTS" id="PR00032">
    <property type="entry name" value="HTHARAC"/>
</dbReference>
<dbReference type="InterPro" id="IPR018060">
    <property type="entry name" value="HTH_AraC"/>
</dbReference>
<dbReference type="PANTHER" id="PTHR47893:SF1">
    <property type="entry name" value="REGULATORY PROTEIN PCHR"/>
    <property type="match status" value="1"/>
</dbReference>
<protein>
    <submittedName>
        <fullName evidence="5">AraC-like DNA-binding protein</fullName>
    </submittedName>
</protein>
<evidence type="ECO:0000256" key="1">
    <source>
        <dbReference type="ARBA" id="ARBA00023015"/>
    </source>
</evidence>
<organism evidence="5 6">
    <name type="scientific">Paenibacillus turicensis</name>
    <dbReference type="NCBI Taxonomy" id="160487"/>
    <lineage>
        <taxon>Bacteria</taxon>
        <taxon>Bacillati</taxon>
        <taxon>Bacillota</taxon>
        <taxon>Bacilli</taxon>
        <taxon>Bacillales</taxon>
        <taxon>Paenibacillaceae</taxon>
        <taxon>Paenibacillus</taxon>
    </lineage>
</organism>
<dbReference type="Pfam" id="PF12833">
    <property type="entry name" value="HTH_18"/>
    <property type="match status" value="1"/>
</dbReference>
<evidence type="ECO:0000313" key="6">
    <source>
        <dbReference type="Proteomes" id="UP001519272"/>
    </source>
</evidence>
<accession>A0ABS4FRF4</accession>
<keyword evidence="2" id="KW-0238">DNA-binding</keyword>
<dbReference type="InterPro" id="IPR009057">
    <property type="entry name" value="Homeodomain-like_sf"/>
</dbReference>
<reference evidence="5 6" key="1">
    <citation type="submission" date="2021-03" db="EMBL/GenBank/DDBJ databases">
        <title>Genomic Encyclopedia of Type Strains, Phase IV (KMG-IV): sequencing the most valuable type-strain genomes for metagenomic binning, comparative biology and taxonomic classification.</title>
        <authorList>
            <person name="Goeker M."/>
        </authorList>
    </citation>
    <scope>NUCLEOTIDE SEQUENCE [LARGE SCALE GENOMIC DNA]</scope>
    <source>
        <strain evidence="5 6">DSM 14349</strain>
    </source>
</reference>
<dbReference type="Proteomes" id="UP001519272">
    <property type="component" value="Unassembled WGS sequence"/>
</dbReference>
<dbReference type="InterPro" id="IPR020449">
    <property type="entry name" value="Tscrpt_reg_AraC-type_HTH"/>
</dbReference>